<proteinExistence type="predicted"/>
<dbReference type="AlphaFoldDB" id="X0X4V8"/>
<comment type="caution">
    <text evidence="1">The sequence shown here is derived from an EMBL/GenBank/DDBJ whole genome shotgun (WGS) entry which is preliminary data.</text>
</comment>
<organism evidence="1">
    <name type="scientific">marine sediment metagenome</name>
    <dbReference type="NCBI Taxonomy" id="412755"/>
    <lineage>
        <taxon>unclassified sequences</taxon>
        <taxon>metagenomes</taxon>
        <taxon>ecological metagenomes</taxon>
    </lineage>
</organism>
<sequence length="60" mass="6801">MEKEEIKVLSECCKSKVEYEGGGYNGENFVPTYDVCSKCGRECGIIKIIPKGYKEPEFPF</sequence>
<name>X0X4V8_9ZZZZ</name>
<dbReference type="EMBL" id="BARS01040672">
    <property type="protein sequence ID" value="GAG38284.1"/>
    <property type="molecule type" value="Genomic_DNA"/>
</dbReference>
<evidence type="ECO:0000313" key="1">
    <source>
        <dbReference type="EMBL" id="GAG38284.1"/>
    </source>
</evidence>
<reference evidence="1" key="1">
    <citation type="journal article" date="2014" name="Front. Microbiol.">
        <title>High frequency of phylogenetically diverse reductive dehalogenase-homologous genes in deep subseafloor sedimentary metagenomes.</title>
        <authorList>
            <person name="Kawai M."/>
            <person name="Futagami T."/>
            <person name="Toyoda A."/>
            <person name="Takaki Y."/>
            <person name="Nishi S."/>
            <person name="Hori S."/>
            <person name="Arai W."/>
            <person name="Tsubouchi T."/>
            <person name="Morono Y."/>
            <person name="Uchiyama I."/>
            <person name="Ito T."/>
            <person name="Fujiyama A."/>
            <person name="Inagaki F."/>
            <person name="Takami H."/>
        </authorList>
    </citation>
    <scope>NUCLEOTIDE SEQUENCE</scope>
    <source>
        <strain evidence="1">Expedition CK06-06</strain>
    </source>
</reference>
<protein>
    <submittedName>
        <fullName evidence="1">Uncharacterized protein</fullName>
    </submittedName>
</protein>
<gene>
    <name evidence="1" type="ORF">S01H1_61965</name>
</gene>
<accession>X0X4V8</accession>